<dbReference type="InterPro" id="IPR045175">
    <property type="entry name" value="M28_fam"/>
</dbReference>
<comment type="caution">
    <text evidence="3">The sequence shown here is derived from an EMBL/GenBank/DDBJ whole genome shotgun (WGS) entry which is preliminary data.</text>
</comment>
<feature type="signal peptide" evidence="1">
    <location>
        <begin position="1"/>
        <end position="20"/>
    </location>
</feature>
<evidence type="ECO:0000313" key="3">
    <source>
        <dbReference type="EMBL" id="MDX6188019.1"/>
    </source>
</evidence>
<evidence type="ECO:0000256" key="1">
    <source>
        <dbReference type="SAM" id="SignalP"/>
    </source>
</evidence>
<proteinExistence type="predicted"/>
<name>A0ABU4R8P3_9FLAO</name>
<dbReference type="Proteomes" id="UP001273350">
    <property type="component" value="Unassembled WGS sequence"/>
</dbReference>
<dbReference type="SUPFAM" id="SSF53187">
    <property type="entry name" value="Zn-dependent exopeptidases"/>
    <property type="match status" value="1"/>
</dbReference>
<organism evidence="3 4">
    <name type="scientific">Flavobacterium cupriresistens</name>
    <dbReference type="NCBI Taxonomy" id="2893885"/>
    <lineage>
        <taxon>Bacteria</taxon>
        <taxon>Pseudomonadati</taxon>
        <taxon>Bacteroidota</taxon>
        <taxon>Flavobacteriia</taxon>
        <taxon>Flavobacteriales</taxon>
        <taxon>Flavobacteriaceae</taxon>
        <taxon>Flavobacterium</taxon>
    </lineage>
</organism>
<keyword evidence="4" id="KW-1185">Reference proteome</keyword>
<dbReference type="PANTHER" id="PTHR12147:SF26">
    <property type="entry name" value="PEPTIDASE M28 DOMAIN-CONTAINING PROTEIN"/>
    <property type="match status" value="1"/>
</dbReference>
<dbReference type="Pfam" id="PF04389">
    <property type="entry name" value="Peptidase_M28"/>
    <property type="match status" value="1"/>
</dbReference>
<dbReference type="InterPro" id="IPR007484">
    <property type="entry name" value="Peptidase_M28"/>
</dbReference>
<evidence type="ECO:0000259" key="2">
    <source>
        <dbReference type="Pfam" id="PF04389"/>
    </source>
</evidence>
<protein>
    <submittedName>
        <fullName evidence="3">M20/M25/M40 family metallo-hydrolase</fullName>
    </submittedName>
</protein>
<gene>
    <name evidence="3" type="ORF">SGQ83_01540</name>
</gene>
<sequence>MRLQKLSLVVLFFCKSILFSQTSVPNPVKSDFSGTLSFLASDWMEGREPTSKGGFKAADYIASMMELYQLLPYNNSSPSKNNTFFQDFNIKRHAVQSVSLAIDSGNNNTILLSPKSEYKVTPVDKSSKQEAGIVFVGYGLSVSKENYDDYTKISAKDKVVLVLEGYPGYKDTASVGFKKFKKWFPEENNLEETKIQNAIQQGAIAVIFLDVTGNFKPKSTDNYTFDSLENPTSLSIPIFRLSAPATEKILTGTSIQLAETEKKAAQQLKTSSSLLKNKKCNFSIDLKSETFPVRNVIGMIPGKDTSKSIIIGAHYDHLGIKKDSIYNGADDNASGVSGMLALAKNWSASKIKPPYNIVFASWTAEETGLLGSEYFVQHLDLNQQKILLCVNMDMISRSAPEDTKQRILSIGTQKEDENLRKIAAAGNQNLQNPFELDLWETNGHTGSDYASFTTKGIPIMTFFSGFHADYHSPRDQAVKVDLNKEKDILSIVNSSVLQFIETHSTTK</sequence>
<dbReference type="PANTHER" id="PTHR12147">
    <property type="entry name" value="METALLOPEPTIDASE M28 FAMILY MEMBER"/>
    <property type="match status" value="1"/>
</dbReference>
<dbReference type="Gene3D" id="3.50.30.30">
    <property type="match status" value="1"/>
</dbReference>
<dbReference type="InterPro" id="IPR046450">
    <property type="entry name" value="PA_dom_sf"/>
</dbReference>
<dbReference type="EMBL" id="JAWXVI010000001">
    <property type="protein sequence ID" value="MDX6188019.1"/>
    <property type="molecule type" value="Genomic_DNA"/>
</dbReference>
<dbReference type="SUPFAM" id="SSF52025">
    <property type="entry name" value="PA domain"/>
    <property type="match status" value="1"/>
</dbReference>
<evidence type="ECO:0000313" key="4">
    <source>
        <dbReference type="Proteomes" id="UP001273350"/>
    </source>
</evidence>
<feature type="chain" id="PRO_5046158260" evidence="1">
    <location>
        <begin position="21"/>
        <end position="507"/>
    </location>
</feature>
<accession>A0ABU4R8P3</accession>
<dbReference type="Gene3D" id="3.40.630.10">
    <property type="entry name" value="Zn peptidases"/>
    <property type="match status" value="1"/>
</dbReference>
<feature type="domain" description="Peptidase M28" evidence="2">
    <location>
        <begin position="295"/>
        <end position="491"/>
    </location>
</feature>
<reference evidence="3 4" key="1">
    <citation type="submission" date="2023-11" db="EMBL/GenBank/DDBJ databases">
        <title>Unpublished Manusciprt.</title>
        <authorList>
            <person name="Saticioglu I.B."/>
            <person name="Ay H."/>
            <person name="Ajmi N."/>
            <person name="Altun S."/>
            <person name="Duman M."/>
        </authorList>
    </citation>
    <scope>NUCLEOTIDE SEQUENCE [LARGE SCALE GENOMIC DNA]</scope>
    <source>
        <strain evidence="3 4">Fl-318</strain>
    </source>
</reference>
<dbReference type="RefSeq" id="WP_230002572.1">
    <property type="nucleotide sequence ID" value="NZ_CP087134.1"/>
</dbReference>
<keyword evidence="1" id="KW-0732">Signal</keyword>